<accession>A0A4Y6UH96</accession>
<dbReference type="InterPro" id="IPR005135">
    <property type="entry name" value="Endo/exonuclease/phosphatase"/>
</dbReference>
<name>A0A4Y6UH96_9PROT</name>
<keyword evidence="2" id="KW-0255">Endonuclease</keyword>
<dbReference type="EMBL" id="CP038141">
    <property type="protein sequence ID" value="QDH16190.1"/>
    <property type="molecule type" value="Genomic_DNA"/>
</dbReference>
<keyword evidence="2" id="KW-0540">Nuclease</keyword>
<keyword evidence="2" id="KW-0378">Hydrolase</keyword>
<gene>
    <name evidence="2" type="ORF">E3D00_00350</name>
</gene>
<dbReference type="GO" id="GO:0004519">
    <property type="term" value="F:endonuclease activity"/>
    <property type="evidence" value="ECO:0007669"/>
    <property type="project" value="UniProtKB-KW"/>
</dbReference>
<dbReference type="Proteomes" id="UP000316313">
    <property type="component" value="Chromosome"/>
</dbReference>
<protein>
    <submittedName>
        <fullName evidence="2">Endonuclease/exonuclease/phosphatase family protein</fullName>
    </submittedName>
</protein>
<organism evidence="2 3">
    <name type="scientific">Swingsia samuiensis</name>
    <dbReference type="NCBI Taxonomy" id="1293412"/>
    <lineage>
        <taxon>Bacteria</taxon>
        <taxon>Pseudomonadati</taxon>
        <taxon>Pseudomonadota</taxon>
        <taxon>Alphaproteobacteria</taxon>
        <taxon>Acetobacterales</taxon>
        <taxon>Acetobacteraceae</taxon>
        <taxon>Swingsia</taxon>
    </lineage>
</organism>
<dbReference type="InterPro" id="IPR036691">
    <property type="entry name" value="Endo/exonu/phosph_ase_sf"/>
</dbReference>
<dbReference type="SUPFAM" id="SSF56219">
    <property type="entry name" value="DNase I-like"/>
    <property type="match status" value="1"/>
</dbReference>
<sequence>MDLLTSIAINRPFRIISWNLLRWDGASLEDILTVIRTENPDIILMQEALDLVDNLPSRLGGYYNRIPLPGRPHGTACWSRFPFAKPPVLCHLPRGIIVKRTAQVLDFGLFSLANVHLSHGQILNRRQLRTITKNMHYNAVIMGDFNLVGPVLLPGFQDVGPREKTHRMLDRVPLRLDRCLTRGINRLEAHALPRFGSDHRPISVSLTITP</sequence>
<evidence type="ECO:0000313" key="2">
    <source>
        <dbReference type="EMBL" id="QDH16190.1"/>
    </source>
</evidence>
<dbReference type="RefSeq" id="WP_141458906.1">
    <property type="nucleotide sequence ID" value="NZ_CP038141.1"/>
</dbReference>
<feature type="domain" description="Endonuclease/exonuclease/phosphatase" evidence="1">
    <location>
        <begin position="16"/>
        <end position="199"/>
    </location>
</feature>
<evidence type="ECO:0000313" key="3">
    <source>
        <dbReference type="Proteomes" id="UP000316313"/>
    </source>
</evidence>
<evidence type="ECO:0000259" key="1">
    <source>
        <dbReference type="Pfam" id="PF03372"/>
    </source>
</evidence>
<dbReference type="Gene3D" id="3.60.10.10">
    <property type="entry name" value="Endonuclease/exonuclease/phosphatase"/>
    <property type="match status" value="1"/>
</dbReference>
<dbReference type="OrthoDB" id="7979217at2"/>
<dbReference type="Pfam" id="PF03372">
    <property type="entry name" value="Exo_endo_phos"/>
    <property type="match status" value="1"/>
</dbReference>
<dbReference type="AlphaFoldDB" id="A0A4Y6UH96"/>
<reference evidence="2 3" key="1">
    <citation type="submission" date="2019-03" db="EMBL/GenBank/DDBJ databases">
        <title>The complete genome sequence of Swingsia samuiensis NBRC107927(T).</title>
        <authorList>
            <person name="Chua K.-O."/>
            <person name="Chan K.-G."/>
            <person name="See-Too W.-S."/>
        </authorList>
    </citation>
    <scope>NUCLEOTIDE SEQUENCE [LARGE SCALE GENOMIC DNA]</scope>
    <source>
        <strain evidence="2 3">AH83</strain>
    </source>
</reference>
<dbReference type="GO" id="GO:0004527">
    <property type="term" value="F:exonuclease activity"/>
    <property type="evidence" value="ECO:0007669"/>
    <property type="project" value="UniProtKB-KW"/>
</dbReference>
<proteinExistence type="predicted"/>
<keyword evidence="2" id="KW-0269">Exonuclease</keyword>
<keyword evidence="3" id="KW-1185">Reference proteome</keyword>
<dbReference type="KEGG" id="ssam:E3D00_00350"/>